<evidence type="ECO:0000256" key="2">
    <source>
        <dbReference type="RuleBase" id="RU004508"/>
    </source>
</evidence>
<comment type="cofactor">
    <cofactor evidence="1">
        <name>pyridoxal 5'-phosphate</name>
        <dbReference type="ChEBI" id="CHEBI:597326"/>
    </cofactor>
</comment>
<keyword evidence="3" id="KW-0808">Transferase</keyword>
<evidence type="ECO:0000256" key="1">
    <source>
        <dbReference type="ARBA" id="ARBA00001933"/>
    </source>
</evidence>
<dbReference type="PANTHER" id="PTHR30244:SF34">
    <property type="entry name" value="DTDP-4-AMINO-4,6-DIDEOXYGALACTOSE TRANSAMINASE"/>
    <property type="match status" value="1"/>
</dbReference>
<proteinExistence type="inferred from homology"/>
<dbReference type="GO" id="GO:0008483">
    <property type="term" value="F:transaminase activity"/>
    <property type="evidence" value="ECO:0007669"/>
    <property type="project" value="UniProtKB-KW"/>
</dbReference>
<dbReference type="InterPro" id="IPR015424">
    <property type="entry name" value="PyrdxlP-dep_Trfase"/>
</dbReference>
<accession>A0ABS9Q438</accession>
<keyword evidence="2" id="KW-0663">Pyridoxal phosphate</keyword>
<sequence>MNRIHLSKAEITEVEEEFVLDALRSGWIAPLGPHVDAFEHEIAERCGVAGALALSSGTAALHLALLHAAAAPGTTVVVPTMTFAATANAVAYTGADLAFVDSREDDGNVEPRLLLRAIDELRAEGRDVVAAIPVDLFGRCADYPILEEGLAARGVALVEDAAEALGASLDGRPAGCFGIAAALSFNGNKIMTTSGGGMLLSDDTDLLSRARYLSTQARQPVPWYEHTDIGFNYRMSNILAALGRGQLQRLDGMIQRRREIRQMYVDGLAGLDGVRVLGRGWPRDDRDDNCWLTSVVVDPETWGVGADAIVSALSAQNIEARHLWKPMHLQPVFAGASRHLTGASEKLFRQGVNLPSGASLTDADIDRVLSTFRNCLEGARWPHRSTHV</sequence>
<dbReference type="Pfam" id="PF01041">
    <property type="entry name" value="DegT_DnrJ_EryC1"/>
    <property type="match status" value="1"/>
</dbReference>
<evidence type="ECO:0000313" key="4">
    <source>
        <dbReference type="Proteomes" id="UP001521931"/>
    </source>
</evidence>
<keyword evidence="4" id="KW-1185">Reference proteome</keyword>
<comment type="similarity">
    <text evidence="2">Belongs to the DegT/DnrJ/EryC1 family.</text>
</comment>
<dbReference type="PANTHER" id="PTHR30244">
    <property type="entry name" value="TRANSAMINASE"/>
    <property type="match status" value="1"/>
</dbReference>
<comment type="caution">
    <text evidence="3">The sequence shown here is derived from an EMBL/GenBank/DDBJ whole genome shotgun (WGS) entry which is preliminary data.</text>
</comment>
<dbReference type="InterPro" id="IPR015422">
    <property type="entry name" value="PyrdxlP-dep_Trfase_small"/>
</dbReference>
<dbReference type="RefSeq" id="WP_239263998.1">
    <property type="nucleotide sequence ID" value="NZ_JAKRCV010000023.1"/>
</dbReference>
<dbReference type="Gene3D" id="3.90.1150.10">
    <property type="entry name" value="Aspartate Aminotransferase, domain 1"/>
    <property type="match status" value="1"/>
</dbReference>
<dbReference type="InterPro" id="IPR015421">
    <property type="entry name" value="PyrdxlP-dep_Trfase_major"/>
</dbReference>
<keyword evidence="3" id="KW-0032">Aminotransferase</keyword>
<dbReference type="PIRSF" id="PIRSF000390">
    <property type="entry name" value="PLP_StrS"/>
    <property type="match status" value="1"/>
</dbReference>
<reference evidence="3 4" key="1">
    <citation type="submission" date="2022-02" db="EMBL/GenBank/DDBJ databases">
        <title>Uncovering new skin microbiome diversity through culturing and metagenomics.</title>
        <authorList>
            <person name="Conlan S."/>
            <person name="Deming C."/>
            <person name="Nisc Comparative Sequencing Program N."/>
            <person name="Segre J.A."/>
        </authorList>
    </citation>
    <scope>NUCLEOTIDE SEQUENCE [LARGE SCALE GENOMIC DNA]</scope>
    <source>
        <strain evidence="3 4">ACRQZ</strain>
    </source>
</reference>
<evidence type="ECO:0000313" key="3">
    <source>
        <dbReference type="EMBL" id="MCG7322025.1"/>
    </source>
</evidence>
<dbReference type="EMBL" id="JAKRCV010000023">
    <property type="protein sequence ID" value="MCG7322025.1"/>
    <property type="molecule type" value="Genomic_DNA"/>
</dbReference>
<dbReference type="CDD" id="cd00616">
    <property type="entry name" value="AHBA_syn"/>
    <property type="match status" value="1"/>
</dbReference>
<organism evidence="3 4">
    <name type="scientific">Arsenicicoccus bolidensis</name>
    <dbReference type="NCBI Taxonomy" id="229480"/>
    <lineage>
        <taxon>Bacteria</taxon>
        <taxon>Bacillati</taxon>
        <taxon>Actinomycetota</taxon>
        <taxon>Actinomycetes</taxon>
        <taxon>Micrococcales</taxon>
        <taxon>Intrasporangiaceae</taxon>
        <taxon>Arsenicicoccus</taxon>
    </lineage>
</organism>
<dbReference type="SUPFAM" id="SSF53383">
    <property type="entry name" value="PLP-dependent transferases"/>
    <property type="match status" value="1"/>
</dbReference>
<gene>
    <name evidence="3" type="ORF">MHL29_09010</name>
</gene>
<dbReference type="Proteomes" id="UP001521931">
    <property type="component" value="Unassembled WGS sequence"/>
</dbReference>
<dbReference type="InterPro" id="IPR000653">
    <property type="entry name" value="DegT/StrS_aminotransferase"/>
</dbReference>
<dbReference type="Gene3D" id="3.40.640.10">
    <property type="entry name" value="Type I PLP-dependent aspartate aminotransferase-like (Major domain)"/>
    <property type="match status" value="1"/>
</dbReference>
<name>A0ABS9Q438_9MICO</name>
<protein>
    <submittedName>
        <fullName evidence="3">DegT/DnrJ/EryC1/StrS family aminotransferase</fullName>
    </submittedName>
</protein>